<protein>
    <submittedName>
        <fullName evidence="1">Uncharacterized protein</fullName>
    </submittedName>
</protein>
<proteinExistence type="predicted"/>
<reference evidence="1" key="1">
    <citation type="submission" date="2014-11" db="EMBL/GenBank/DDBJ databases">
        <authorList>
            <person name="Amaro Gonzalez C."/>
        </authorList>
    </citation>
    <scope>NUCLEOTIDE SEQUENCE</scope>
</reference>
<reference evidence="1" key="2">
    <citation type="journal article" date="2015" name="Fish Shellfish Immunol.">
        <title>Early steps in the European eel (Anguilla anguilla)-Vibrio vulnificus interaction in the gills: Role of the RtxA13 toxin.</title>
        <authorList>
            <person name="Callol A."/>
            <person name="Pajuelo D."/>
            <person name="Ebbesson L."/>
            <person name="Teles M."/>
            <person name="MacKenzie S."/>
            <person name="Amaro C."/>
        </authorList>
    </citation>
    <scope>NUCLEOTIDE SEQUENCE</scope>
</reference>
<accession>A0A0E9PX12</accession>
<evidence type="ECO:0000313" key="1">
    <source>
        <dbReference type="EMBL" id="JAH09034.1"/>
    </source>
</evidence>
<dbReference type="AlphaFoldDB" id="A0A0E9PX12"/>
<sequence>MRNFLLLTDLTSLLATIALLIFLECFANMPREVVAIFFFQESHT</sequence>
<dbReference type="EMBL" id="GBXM01099543">
    <property type="protein sequence ID" value="JAH09034.1"/>
    <property type="molecule type" value="Transcribed_RNA"/>
</dbReference>
<organism evidence="1">
    <name type="scientific">Anguilla anguilla</name>
    <name type="common">European freshwater eel</name>
    <name type="synonym">Muraena anguilla</name>
    <dbReference type="NCBI Taxonomy" id="7936"/>
    <lineage>
        <taxon>Eukaryota</taxon>
        <taxon>Metazoa</taxon>
        <taxon>Chordata</taxon>
        <taxon>Craniata</taxon>
        <taxon>Vertebrata</taxon>
        <taxon>Euteleostomi</taxon>
        <taxon>Actinopterygii</taxon>
        <taxon>Neopterygii</taxon>
        <taxon>Teleostei</taxon>
        <taxon>Anguilliformes</taxon>
        <taxon>Anguillidae</taxon>
        <taxon>Anguilla</taxon>
    </lineage>
</organism>
<name>A0A0E9PX12_ANGAN</name>